<dbReference type="InterPro" id="IPR000601">
    <property type="entry name" value="PKD_dom"/>
</dbReference>
<comment type="caution">
    <text evidence="4">The sequence shown here is derived from an EMBL/GenBank/DDBJ whole genome shotgun (WGS) entry which is preliminary data.</text>
</comment>
<dbReference type="InterPro" id="IPR018391">
    <property type="entry name" value="PQQ_b-propeller_rpt"/>
</dbReference>
<feature type="compositionally biased region" description="Polar residues" evidence="1">
    <location>
        <begin position="500"/>
        <end position="512"/>
    </location>
</feature>
<dbReference type="InterPro" id="IPR022409">
    <property type="entry name" value="PKD/Chitinase_dom"/>
</dbReference>
<evidence type="ECO:0000256" key="2">
    <source>
        <dbReference type="SAM" id="Phobius"/>
    </source>
</evidence>
<dbReference type="PANTHER" id="PTHR34512">
    <property type="entry name" value="CELL SURFACE PROTEIN"/>
    <property type="match status" value="1"/>
</dbReference>
<accession>A0ABD6BTS3</accession>
<reference evidence="4 5" key="1">
    <citation type="journal article" date="2019" name="Int. J. Syst. Evol. Microbiol.">
        <title>The Global Catalogue of Microorganisms (GCM) 10K type strain sequencing project: providing services to taxonomists for standard genome sequencing and annotation.</title>
        <authorList>
            <consortium name="The Broad Institute Genomics Platform"/>
            <consortium name="The Broad Institute Genome Sequencing Center for Infectious Disease"/>
            <person name="Wu L."/>
            <person name="Ma J."/>
        </authorList>
    </citation>
    <scope>NUCLEOTIDE SEQUENCE [LARGE SCALE GENOMIC DNA]</scope>
    <source>
        <strain evidence="4 5">CGMCC 1.12859</strain>
    </source>
</reference>
<dbReference type="InterPro" id="IPR013783">
    <property type="entry name" value="Ig-like_fold"/>
</dbReference>
<proteinExistence type="predicted"/>
<sequence>MNVTDATTRRRLLYGLGIGASGAALSSLSIGRASSRQAPARQVDSDASDWHEFQRTTANTGVATASTPLQSPVETKWRASTLGAIASAPAVVGDSVYLGSEDGKVYSVDREDGSIQWEFEAEGGVRAGIAVRQGQVYAGDNTGQLYALSTDGAELWSYASPDAALYHPITATNDYIAFLGTGGAGDFPHLHVLNHDGEEVYIAGPFGVADRDVTAFQPVSPAIGGDTVYVPASDGLIAIDVQEAEVVWSEGAYLTSSPALSERSLIGSSFGGISSASTSDGSTSWSYGISDDEVYFNESMSSAVIGRTVVTAASDRDNEVTYVYANDFVDGDLNWKARISANTNASVVADETYAYVADLSGTVHAYNIDTGAEAWTLDLETNVWGELAVADGVLYVPGADGYLYSIHNAPPNEPPTPAFKVSPASPVVGQTVEFDATASSDDEEISRFEWDFDGNGVADATGPTVQHEFESAGEFEVMLSVTNTDSSTQSVTKSVTVQKATPTSSRDTPTETGSERPPDSATDTSSATTQPPESSAQSQSLFGAERGLFFQGDGLLEGPISAWVLSAVGFIVSIVGVAYTVLKDN</sequence>
<dbReference type="InterPro" id="IPR035986">
    <property type="entry name" value="PKD_dom_sf"/>
</dbReference>
<feature type="region of interest" description="Disordered" evidence="1">
    <location>
        <begin position="486"/>
        <end position="539"/>
    </location>
</feature>
<organism evidence="4 5">
    <name type="scientific">Halolamina litorea</name>
    <dbReference type="NCBI Taxonomy" id="1515593"/>
    <lineage>
        <taxon>Archaea</taxon>
        <taxon>Methanobacteriati</taxon>
        <taxon>Methanobacteriota</taxon>
        <taxon>Stenosarchaea group</taxon>
        <taxon>Halobacteria</taxon>
        <taxon>Halobacteriales</taxon>
        <taxon>Haloferacaceae</taxon>
    </lineage>
</organism>
<protein>
    <submittedName>
        <fullName evidence="4">PQQ-binding-like beta-propeller repeat protein</fullName>
    </submittedName>
</protein>
<evidence type="ECO:0000313" key="4">
    <source>
        <dbReference type="EMBL" id="MFD1568441.1"/>
    </source>
</evidence>
<feature type="transmembrane region" description="Helical" evidence="2">
    <location>
        <begin position="560"/>
        <end position="582"/>
    </location>
</feature>
<evidence type="ECO:0000256" key="1">
    <source>
        <dbReference type="SAM" id="MobiDB-lite"/>
    </source>
</evidence>
<dbReference type="SMART" id="SM00089">
    <property type="entry name" value="PKD"/>
    <property type="match status" value="1"/>
</dbReference>
<keyword evidence="5" id="KW-1185">Reference proteome</keyword>
<keyword evidence="2" id="KW-0472">Membrane</keyword>
<dbReference type="RefSeq" id="WP_267648187.1">
    <property type="nucleotide sequence ID" value="NZ_JANHGR010000003.1"/>
</dbReference>
<dbReference type="SMART" id="SM00564">
    <property type="entry name" value="PQQ"/>
    <property type="match status" value="5"/>
</dbReference>
<dbReference type="AlphaFoldDB" id="A0ABD6BTS3"/>
<evidence type="ECO:0000313" key="5">
    <source>
        <dbReference type="Proteomes" id="UP001597139"/>
    </source>
</evidence>
<gene>
    <name evidence="4" type="ORF">ACFSAU_13165</name>
</gene>
<dbReference type="SUPFAM" id="SSF49299">
    <property type="entry name" value="PKD domain"/>
    <property type="match status" value="1"/>
</dbReference>
<name>A0ABD6BTS3_9EURY</name>
<dbReference type="InterPro" id="IPR011047">
    <property type="entry name" value="Quinoprotein_ADH-like_sf"/>
</dbReference>
<dbReference type="InterPro" id="IPR002372">
    <property type="entry name" value="PQQ_rpt_dom"/>
</dbReference>
<dbReference type="Pfam" id="PF18911">
    <property type="entry name" value="PKD_4"/>
    <property type="match status" value="1"/>
</dbReference>
<dbReference type="Pfam" id="PF13360">
    <property type="entry name" value="PQQ_2"/>
    <property type="match status" value="2"/>
</dbReference>
<dbReference type="PANTHER" id="PTHR34512:SF30">
    <property type="entry name" value="OUTER MEMBRANE PROTEIN ASSEMBLY FACTOR BAMB"/>
    <property type="match status" value="1"/>
</dbReference>
<feature type="transmembrane region" description="Helical" evidence="2">
    <location>
        <begin position="12"/>
        <end position="31"/>
    </location>
</feature>
<dbReference type="InterPro" id="IPR015943">
    <property type="entry name" value="WD40/YVTN_repeat-like_dom_sf"/>
</dbReference>
<feature type="domain" description="PKD" evidence="3">
    <location>
        <begin position="415"/>
        <end position="504"/>
    </location>
</feature>
<keyword evidence="2" id="KW-0812">Transmembrane</keyword>
<dbReference type="PROSITE" id="PS51318">
    <property type="entry name" value="TAT"/>
    <property type="match status" value="1"/>
</dbReference>
<dbReference type="Gene3D" id="2.40.128.630">
    <property type="match status" value="1"/>
</dbReference>
<dbReference type="EMBL" id="JBHUCZ010000012">
    <property type="protein sequence ID" value="MFD1568441.1"/>
    <property type="molecule type" value="Genomic_DNA"/>
</dbReference>
<dbReference type="Proteomes" id="UP001597139">
    <property type="component" value="Unassembled WGS sequence"/>
</dbReference>
<feature type="compositionally biased region" description="Low complexity" evidence="1">
    <location>
        <begin position="486"/>
        <end position="499"/>
    </location>
</feature>
<feature type="compositionally biased region" description="Low complexity" evidence="1">
    <location>
        <begin position="519"/>
        <end position="532"/>
    </location>
</feature>
<dbReference type="InterPro" id="IPR006311">
    <property type="entry name" value="TAT_signal"/>
</dbReference>
<dbReference type="Gene3D" id="2.130.10.10">
    <property type="entry name" value="YVTN repeat-like/Quinoprotein amine dehydrogenase"/>
    <property type="match status" value="1"/>
</dbReference>
<dbReference type="SUPFAM" id="SSF50998">
    <property type="entry name" value="Quinoprotein alcohol dehydrogenase-like"/>
    <property type="match status" value="1"/>
</dbReference>
<dbReference type="Gene3D" id="2.60.40.10">
    <property type="entry name" value="Immunoglobulins"/>
    <property type="match status" value="1"/>
</dbReference>
<dbReference type="CDD" id="cd00146">
    <property type="entry name" value="PKD"/>
    <property type="match status" value="1"/>
</dbReference>
<dbReference type="PROSITE" id="PS50093">
    <property type="entry name" value="PKD"/>
    <property type="match status" value="1"/>
</dbReference>
<evidence type="ECO:0000259" key="3">
    <source>
        <dbReference type="PROSITE" id="PS50093"/>
    </source>
</evidence>
<keyword evidence="2" id="KW-1133">Transmembrane helix</keyword>